<evidence type="ECO:0000313" key="6">
    <source>
        <dbReference type="EMBL" id="MEE1673691.1"/>
    </source>
</evidence>
<dbReference type="SMART" id="SM00448">
    <property type="entry name" value="REC"/>
    <property type="match status" value="1"/>
</dbReference>
<reference evidence="7" key="1">
    <citation type="submission" date="2023-07" db="EMBL/GenBank/DDBJ databases">
        <title>Draft genome sequence of Agarivorans aestuarii strain ZMCS4, a CAZymes producing bacteria isolated from the marine brown algae Clodostephus spongiosus.</title>
        <authorList>
            <person name="Lorente B."/>
            <person name="Cabral C."/>
            <person name="Frias J."/>
            <person name="Faria J."/>
            <person name="Toubarro D."/>
        </authorList>
    </citation>
    <scope>NUCLEOTIDE SEQUENCE [LARGE SCALE GENOMIC DNA]</scope>
    <source>
        <strain evidence="7">ZMCS4</strain>
    </source>
</reference>
<dbReference type="PROSITE" id="PS50110">
    <property type="entry name" value="RESPONSE_REGULATORY"/>
    <property type="match status" value="1"/>
</dbReference>
<dbReference type="SMART" id="SM00850">
    <property type="entry name" value="LytTR"/>
    <property type="match status" value="1"/>
</dbReference>
<dbReference type="Gene3D" id="2.40.50.1020">
    <property type="entry name" value="LytTr DNA-binding domain"/>
    <property type="match status" value="1"/>
</dbReference>
<evidence type="ECO:0000256" key="3">
    <source>
        <dbReference type="PROSITE-ProRule" id="PRU00169"/>
    </source>
</evidence>
<dbReference type="PANTHER" id="PTHR48111">
    <property type="entry name" value="REGULATOR OF RPOS"/>
    <property type="match status" value="1"/>
</dbReference>
<dbReference type="SUPFAM" id="SSF52172">
    <property type="entry name" value="CheY-like"/>
    <property type="match status" value="1"/>
</dbReference>
<evidence type="ECO:0000259" key="4">
    <source>
        <dbReference type="PROSITE" id="PS50110"/>
    </source>
</evidence>
<dbReference type="InterPro" id="IPR039420">
    <property type="entry name" value="WalR-like"/>
</dbReference>
<organism evidence="6 7">
    <name type="scientific">Agarivorans aestuarii</name>
    <dbReference type="NCBI Taxonomy" id="1563703"/>
    <lineage>
        <taxon>Bacteria</taxon>
        <taxon>Pseudomonadati</taxon>
        <taxon>Pseudomonadota</taxon>
        <taxon>Gammaproteobacteria</taxon>
        <taxon>Alteromonadales</taxon>
        <taxon>Alteromonadaceae</taxon>
        <taxon>Agarivorans</taxon>
    </lineage>
</organism>
<keyword evidence="2 6" id="KW-0238">DNA-binding</keyword>
<dbReference type="Pfam" id="PF04397">
    <property type="entry name" value="LytTR"/>
    <property type="match status" value="1"/>
</dbReference>
<dbReference type="Gene3D" id="3.40.50.2300">
    <property type="match status" value="1"/>
</dbReference>
<dbReference type="RefSeq" id="WP_329774943.1">
    <property type="nucleotide sequence ID" value="NZ_JAYDYW010000006.1"/>
</dbReference>
<reference evidence="6 7" key="2">
    <citation type="submission" date="2023-12" db="EMBL/GenBank/DDBJ databases">
        <authorList>
            <consortium name="Cladostephus spongiosus"/>
            <person name="Lorente B."/>
            <person name="Cabral C."/>
            <person name="Frias J."/>
            <person name="Faria J."/>
            <person name="Toubarro D."/>
        </authorList>
    </citation>
    <scope>NUCLEOTIDE SEQUENCE [LARGE SCALE GENOMIC DNA]</scope>
    <source>
        <strain evidence="6 7">ZMCS4</strain>
    </source>
</reference>
<comment type="caution">
    <text evidence="6">The sequence shown here is derived from an EMBL/GenBank/DDBJ whole genome shotgun (WGS) entry which is preliminary data.</text>
</comment>
<dbReference type="InterPro" id="IPR001789">
    <property type="entry name" value="Sig_transdc_resp-reg_receiver"/>
</dbReference>
<dbReference type="PROSITE" id="PS50930">
    <property type="entry name" value="HTH_LYTTR"/>
    <property type="match status" value="1"/>
</dbReference>
<feature type="domain" description="Response regulatory" evidence="4">
    <location>
        <begin position="2"/>
        <end position="117"/>
    </location>
</feature>
<dbReference type="EMBL" id="JAYDYW010000006">
    <property type="protein sequence ID" value="MEE1673691.1"/>
    <property type="molecule type" value="Genomic_DNA"/>
</dbReference>
<dbReference type="InterPro" id="IPR007492">
    <property type="entry name" value="LytTR_DNA-bd_dom"/>
</dbReference>
<keyword evidence="3" id="KW-0597">Phosphoprotein</keyword>
<protein>
    <submittedName>
        <fullName evidence="6">LytTR family DNA-binding domain-containing protein</fullName>
    </submittedName>
</protein>
<evidence type="ECO:0000259" key="5">
    <source>
        <dbReference type="PROSITE" id="PS50930"/>
    </source>
</evidence>
<keyword evidence="1" id="KW-0902">Two-component regulatory system</keyword>
<feature type="domain" description="HTH LytTR-type" evidence="5">
    <location>
        <begin position="148"/>
        <end position="249"/>
    </location>
</feature>
<dbReference type="PANTHER" id="PTHR48111:SF69">
    <property type="entry name" value="RESPONSE REGULATOR RECEIVER"/>
    <property type="match status" value="1"/>
</dbReference>
<sequence>MRAIIVDDEPLLRFHLDKMLGECWPELEIVDKAGDGPSALAAAEQLAADVVFLDIRMPGMTGIEVAQKLNQLDKPPHIVFTTAFDEYAIQAFEQQAVDYLLKPIDEQRLLQTCQRIQQRQATPDASPNYDLQALVQALDDKPEYLQWIRASKGEAVELIAIDGILAFVAEDKYTTVRSQQGDYVIRTPLKELLGQIEPGLFWQIHRSTLVRVNAIKRVNKNILGKLTVALEDDSEYPVSRSANHLFKAM</sequence>
<dbReference type="InterPro" id="IPR011006">
    <property type="entry name" value="CheY-like_superfamily"/>
</dbReference>
<dbReference type="GO" id="GO:0003677">
    <property type="term" value="F:DNA binding"/>
    <property type="evidence" value="ECO:0007669"/>
    <property type="project" value="UniProtKB-KW"/>
</dbReference>
<proteinExistence type="predicted"/>
<name>A0ABU7G390_9ALTE</name>
<feature type="modified residue" description="4-aspartylphosphate" evidence="3">
    <location>
        <position position="54"/>
    </location>
</feature>
<dbReference type="Pfam" id="PF00072">
    <property type="entry name" value="Response_reg"/>
    <property type="match status" value="1"/>
</dbReference>
<evidence type="ECO:0000256" key="2">
    <source>
        <dbReference type="ARBA" id="ARBA00023125"/>
    </source>
</evidence>
<evidence type="ECO:0000256" key="1">
    <source>
        <dbReference type="ARBA" id="ARBA00023012"/>
    </source>
</evidence>
<keyword evidence="7" id="KW-1185">Reference proteome</keyword>
<evidence type="ECO:0000313" key="7">
    <source>
        <dbReference type="Proteomes" id="UP001310248"/>
    </source>
</evidence>
<dbReference type="Proteomes" id="UP001310248">
    <property type="component" value="Unassembled WGS sequence"/>
</dbReference>
<accession>A0ABU7G390</accession>
<gene>
    <name evidence="6" type="ORF">SNR37_003117</name>
</gene>